<dbReference type="InterPro" id="IPR027463">
    <property type="entry name" value="AcrB_DN_DC_subdom"/>
</dbReference>
<gene>
    <name evidence="3" type="ORF">EV659_101437</name>
</gene>
<dbReference type="Gene3D" id="3.30.70.1430">
    <property type="entry name" value="Multidrug efflux transporter AcrB pore domain"/>
    <property type="match status" value="2"/>
</dbReference>
<evidence type="ECO:0000256" key="1">
    <source>
        <dbReference type="SAM" id="MobiDB-lite"/>
    </source>
</evidence>
<feature type="transmembrane region" description="Helical" evidence="2">
    <location>
        <begin position="960"/>
        <end position="980"/>
    </location>
</feature>
<feature type="transmembrane region" description="Helical" evidence="2">
    <location>
        <begin position="430"/>
        <end position="452"/>
    </location>
</feature>
<feature type="transmembrane region" description="Helical" evidence="2">
    <location>
        <begin position="856"/>
        <end position="874"/>
    </location>
</feature>
<keyword evidence="2" id="KW-0812">Transmembrane</keyword>
<dbReference type="Gene3D" id="3.30.70.1320">
    <property type="entry name" value="Multidrug efflux transporter AcrB pore domain like"/>
    <property type="match status" value="1"/>
</dbReference>
<feature type="transmembrane region" description="Helical" evidence="2">
    <location>
        <begin position="1000"/>
        <end position="1027"/>
    </location>
</feature>
<dbReference type="Proteomes" id="UP000295399">
    <property type="component" value="Unassembled WGS sequence"/>
</dbReference>
<dbReference type="Gene3D" id="3.30.70.1440">
    <property type="entry name" value="Multidrug efflux transporter AcrB pore domain"/>
    <property type="match status" value="1"/>
</dbReference>
<dbReference type="SUPFAM" id="SSF82693">
    <property type="entry name" value="Multidrug efflux transporter AcrB pore domain, PN1, PN2, PC1 and PC2 subdomains"/>
    <property type="match status" value="3"/>
</dbReference>
<evidence type="ECO:0000313" key="3">
    <source>
        <dbReference type="EMBL" id="TCP38532.1"/>
    </source>
</evidence>
<feature type="transmembrane region" description="Helical" evidence="2">
    <location>
        <begin position="334"/>
        <end position="353"/>
    </location>
</feature>
<dbReference type="InParanoid" id="A0A4R2PRM5"/>
<evidence type="ECO:0000313" key="4">
    <source>
        <dbReference type="Proteomes" id="UP000295399"/>
    </source>
</evidence>
<dbReference type="OrthoDB" id="9798415at2"/>
<keyword evidence="2" id="KW-0472">Membrane</keyword>
<sequence>MNAIIAAAIEYKRVIMTLLVLVLVAGLWGYDRIPKENNPEVQVPFFSVTLTHTGISPEDAERLLIKPMEKELKTLEGLKEMIATGYEGGASISLEFLIEADPDVALAEIREKVDLARSDLPDETEEPVVEEYFAADEPVVEIVLSGALPERQMVALARDLKDRLEGIPMVVEAKLTGDRDEVMEVLVDPVKLETYDLSLTEVVGAVQNNNQLVAAGALELGPARYPVKIPGLIEGVPDVAALPIKVSDDGDGVVTLADVATGRRTFKDATSYARFNGQPALRLEVYKRAKTNALATANQIKAVTEEARSLWPETLAVTYSYDSSEYVVDFMGTLRNSVLSAVLLVAVVVVAALGARSAGLVGVSIPGSFLFGILVLHAFGYSINVVVLFGLILAVGLLVDGAIVVTEYADRKMLEGLDREAAFRMAAQRMAWPITASTMTTLAAFFPILFWPGILGEFMSYIPLTLIFVLTGSLLMALVFLPTVGSIIGRPGEGDPNVMESLSGNAAFDPHKLSGLTGRYARLLARLVRHPWKLTGATFVVLIGVWVLFATDNQGMKLFPEIPPEAAEVVVHARGNLSIDEKDRLVRDVEARLQGIAGVEHISTRVGAGRAEDTIGAIRLIYYDWDERAQSSAAIEAEVRRRIAHVPGVRVQFRAQQGGPVQGKDIAIQVRSEQAKLVEPAVAKLRGFVDAEMDGLVDVEDSRPVPGIEWELSVDRTEVGRYGTDVATVGRFLQLVTNGALAGTYRPDTSEDEVDIRVRLPDDARGLDALDTIRVATPHGQVPVSNFVVREAQNQVGEIERVDGKRMMSVSANVAEGVLPPEQVARIRDWLASQDWDPRLSFEFKGQDEQEQETTAFLSEAFIGAVFLMGLILIAQFNSFYHAFLILTAVVLSTIGVVFGLWAMDRPFVLVMSGIGIIALAGIVVNNNIVLIDTYARLVKSGCEPLDAIVRTGAQRLRPVILTTVTTIIGLTPMIFQVNIDLFTRSIEYGSPTSFFWVDLSIAIAFGLAFATLLTLLVTPGLLALRIQVKAQLARRRARKRPVRGADQGDDQTRLAEAAE</sequence>
<feature type="transmembrane region" description="Helical" evidence="2">
    <location>
        <begin position="881"/>
        <end position="902"/>
    </location>
</feature>
<accession>A0A4R2PRM5</accession>
<name>A0A4R2PRM5_RHOSA</name>
<proteinExistence type="predicted"/>
<feature type="transmembrane region" description="Helical" evidence="2">
    <location>
        <begin position="532"/>
        <end position="549"/>
    </location>
</feature>
<keyword evidence="2" id="KW-1133">Transmembrane helix</keyword>
<dbReference type="GO" id="GO:0042910">
    <property type="term" value="F:xenobiotic transmembrane transporter activity"/>
    <property type="evidence" value="ECO:0007669"/>
    <property type="project" value="TreeGrafter"/>
</dbReference>
<dbReference type="EMBL" id="SLXO01000001">
    <property type="protein sequence ID" value="TCP38532.1"/>
    <property type="molecule type" value="Genomic_DNA"/>
</dbReference>
<dbReference type="SUPFAM" id="SSF82866">
    <property type="entry name" value="Multidrug efflux transporter AcrB transmembrane domain"/>
    <property type="match status" value="2"/>
</dbReference>
<feature type="transmembrane region" description="Helical" evidence="2">
    <location>
        <begin position="385"/>
        <end position="409"/>
    </location>
</feature>
<feature type="transmembrane region" description="Helical" evidence="2">
    <location>
        <begin position="908"/>
        <end position="931"/>
    </location>
</feature>
<dbReference type="GO" id="GO:0005886">
    <property type="term" value="C:plasma membrane"/>
    <property type="evidence" value="ECO:0007669"/>
    <property type="project" value="TreeGrafter"/>
</dbReference>
<organism evidence="3 4">
    <name type="scientific">Rhodothalassium salexigens DSM 2132</name>
    <dbReference type="NCBI Taxonomy" id="1188247"/>
    <lineage>
        <taxon>Bacteria</taxon>
        <taxon>Pseudomonadati</taxon>
        <taxon>Pseudomonadota</taxon>
        <taxon>Alphaproteobacteria</taxon>
        <taxon>Rhodothalassiales</taxon>
        <taxon>Rhodothalassiaceae</taxon>
        <taxon>Rhodothalassium</taxon>
    </lineage>
</organism>
<dbReference type="Gene3D" id="3.30.2090.10">
    <property type="entry name" value="Multidrug efflux transporter AcrB TolC docking domain, DN and DC subdomains"/>
    <property type="match status" value="2"/>
</dbReference>
<dbReference type="AlphaFoldDB" id="A0A4R2PRM5"/>
<dbReference type="PANTHER" id="PTHR32063:SF0">
    <property type="entry name" value="SWARMING MOTILITY PROTEIN SWRC"/>
    <property type="match status" value="1"/>
</dbReference>
<feature type="transmembrane region" description="Helical" evidence="2">
    <location>
        <begin position="360"/>
        <end position="379"/>
    </location>
</feature>
<dbReference type="SUPFAM" id="SSF82714">
    <property type="entry name" value="Multidrug efflux transporter AcrB TolC docking domain, DN and DC subdomains"/>
    <property type="match status" value="2"/>
</dbReference>
<evidence type="ECO:0000256" key="2">
    <source>
        <dbReference type="SAM" id="Phobius"/>
    </source>
</evidence>
<keyword evidence="4" id="KW-1185">Reference proteome</keyword>
<dbReference type="InterPro" id="IPR001036">
    <property type="entry name" value="Acrflvin-R"/>
</dbReference>
<dbReference type="PRINTS" id="PR00702">
    <property type="entry name" value="ACRIFLAVINRP"/>
</dbReference>
<dbReference type="Gene3D" id="1.20.1640.10">
    <property type="entry name" value="Multidrug efflux transporter AcrB transmembrane domain"/>
    <property type="match status" value="2"/>
</dbReference>
<feature type="region of interest" description="Disordered" evidence="1">
    <location>
        <begin position="1040"/>
        <end position="1060"/>
    </location>
</feature>
<dbReference type="Pfam" id="PF00873">
    <property type="entry name" value="ACR_tran"/>
    <property type="match status" value="1"/>
</dbReference>
<protein>
    <submittedName>
        <fullName evidence="3">Multidrug efflux pump</fullName>
    </submittedName>
</protein>
<dbReference type="RefSeq" id="WP_132707023.1">
    <property type="nucleotide sequence ID" value="NZ_JACIGF010000001.1"/>
</dbReference>
<feature type="transmembrane region" description="Helical" evidence="2">
    <location>
        <begin position="458"/>
        <end position="481"/>
    </location>
</feature>
<dbReference type="PANTHER" id="PTHR32063">
    <property type="match status" value="1"/>
</dbReference>
<reference evidence="3 4" key="1">
    <citation type="submission" date="2019-03" db="EMBL/GenBank/DDBJ databases">
        <title>Genomic Encyclopedia of Type Strains, Phase IV (KMG-IV): sequencing the most valuable type-strain genomes for metagenomic binning, comparative biology and taxonomic classification.</title>
        <authorList>
            <person name="Goeker M."/>
        </authorList>
    </citation>
    <scope>NUCLEOTIDE SEQUENCE [LARGE SCALE GENOMIC DNA]</scope>
    <source>
        <strain evidence="3 4">DSM 2132</strain>
    </source>
</reference>
<comment type="caution">
    <text evidence="3">The sequence shown here is derived from an EMBL/GenBank/DDBJ whole genome shotgun (WGS) entry which is preliminary data.</text>
</comment>